<gene>
    <name evidence="1" type="ORF">HNP21_000268</name>
</gene>
<reference evidence="1" key="1">
    <citation type="submission" date="2020-08" db="EMBL/GenBank/DDBJ databases">
        <title>Functional genomics of gut bacteria from endangered species of beetles.</title>
        <authorList>
            <person name="Carlos-Shanley C."/>
        </authorList>
    </citation>
    <scope>NUCLEOTIDE SEQUENCE [LARGE SCALE GENOMIC DNA]</scope>
    <source>
        <strain evidence="1">S00060</strain>
    </source>
</reference>
<dbReference type="AlphaFoldDB" id="A0A7W3N6C9"/>
<name>A0A7W3N6C9_PRIAR</name>
<sequence length="42" mass="4956">MFYGVIGFIAVFITLCSLEVKLRTVVKQNDRIIELLERQNRE</sequence>
<dbReference type="EMBL" id="JACJHT010000001">
    <property type="protein sequence ID" value="MBA9037179.1"/>
    <property type="molecule type" value="Genomic_DNA"/>
</dbReference>
<proteinExistence type="predicted"/>
<dbReference type="Proteomes" id="UP000543174">
    <property type="component" value="Unassembled WGS sequence"/>
</dbReference>
<protein>
    <submittedName>
        <fullName evidence="1">Uncharacterized protein</fullName>
    </submittedName>
</protein>
<keyword evidence="2" id="KW-1185">Reference proteome</keyword>
<organism evidence="1 2">
    <name type="scientific">Priestia aryabhattai</name>
    <name type="common">Bacillus aryabhattai</name>
    <dbReference type="NCBI Taxonomy" id="412384"/>
    <lineage>
        <taxon>Bacteria</taxon>
        <taxon>Bacillati</taxon>
        <taxon>Bacillota</taxon>
        <taxon>Bacilli</taxon>
        <taxon>Bacillales</taxon>
        <taxon>Bacillaceae</taxon>
        <taxon>Priestia</taxon>
    </lineage>
</organism>
<comment type="caution">
    <text evidence="1">The sequence shown here is derived from an EMBL/GenBank/DDBJ whole genome shotgun (WGS) entry which is preliminary data.</text>
</comment>
<evidence type="ECO:0000313" key="2">
    <source>
        <dbReference type="Proteomes" id="UP000543174"/>
    </source>
</evidence>
<accession>A0A7W3N6C9</accession>
<evidence type="ECO:0000313" key="1">
    <source>
        <dbReference type="EMBL" id="MBA9037179.1"/>
    </source>
</evidence>